<evidence type="ECO:0000313" key="11">
    <source>
        <dbReference type="EMBL" id="QBE67507.1"/>
    </source>
</evidence>
<dbReference type="SMART" id="SM00642">
    <property type="entry name" value="Aamy"/>
    <property type="match status" value="1"/>
</dbReference>
<dbReference type="GO" id="GO:0051060">
    <property type="term" value="F:pullulanase activity"/>
    <property type="evidence" value="ECO:0007669"/>
    <property type="project" value="UniProtKB-EC"/>
</dbReference>
<dbReference type="InterPro" id="IPR005323">
    <property type="entry name" value="CBM41_pullulanase"/>
</dbReference>
<gene>
    <name evidence="11" type="ORF">EWM63_25425</name>
</gene>
<dbReference type="Gene3D" id="3.20.20.80">
    <property type="entry name" value="Glycosidases"/>
    <property type="match status" value="1"/>
</dbReference>
<evidence type="ECO:0000256" key="4">
    <source>
        <dbReference type="ARBA" id="ARBA00023295"/>
    </source>
</evidence>
<dbReference type="Pfam" id="PF17967">
    <property type="entry name" value="Pullulanase_N2"/>
    <property type="match status" value="1"/>
</dbReference>
<dbReference type="PANTHER" id="PTHR43002">
    <property type="entry name" value="GLYCOGEN DEBRANCHING ENZYME"/>
    <property type="match status" value="1"/>
</dbReference>
<dbReference type="OrthoDB" id="9800174at2"/>
<dbReference type="Pfam" id="PF11852">
    <property type="entry name" value="Pullul_strch_C"/>
    <property type="match status" value="1"/>
</dbReference>
<sequence>MYPTSSLISRFGLALACASLFAGCGGSGDDAADAPQAAAAPVRMAAATERASAAAPVAPGSIRMHFHRMQGDEAQWGVYSWDGPQTPSPAWISGRFMFTQRDAFGAYVDIPLAAGKTAISFLVTDGNGTKNCGADQQAALRPDVMTAGQEVWLLEGDCTVHAEQPALTYGNLGSAKAHWLSGTTLAWPGAPANATYRLYYALNGGMTASPSATTGLAGADGSLPLEAAALPEAIRQKFPHLAGATGLRLAGAGGGDAARFDSARLASAQFAIAQIAADGSLVQVTSLQQAGMLDDLFATRASNAQLGVTFDRQGVPTFRVWAPTAKSVRLDVYASASAANATSVPMTRNAASGVWSYTAPNASWTNSAYYTYTVQVLSRWANNTLVTNTVTDPYSLSVSANSTRSFVANLDSPGLKPAGWDDHAIPKLDSPTDIALYELHIRDFSATDNTVPAAHRGKYLAFTDTEAAPMRHLKSLQKAGMTHVHLLPSYDFSSVDEAGCVTPVIPGGAADATTQQAAVAATRDTDCFNWGYDPVHYNTPEGSYATDAKDGAVRVREFRSMVQALHETGLRVTMDVVYNHTSQSQQGPLSVLDRIVPAYYYRLGAEGNILNDSCCADTAQENAMMAKLMIDSVALWTKQYKIDSFRFDIMGFTPLALMKRLQVAADTAAGRPIYLYGEAWNFGAVGNDARFVQARQANMFGTGIGSFNDRIRDTVRGGGCCDTGSALVTQQGFINGVWLDPNAESTQTRDDALRLADLARVALSGTLRDYRFTDRFGNVRSNAEIDYFGQQAGFAASPAETINYIEAHDNQTLFDVNALKLPQATPLADRVRVQTLGAAINILSQGVPFFHAGQEILRSKSLDRDSYNAGDWFNRLDYGYTSNNFGVGLPVAGVNEGSWPVMAPVLANPLIAPDTRAILAAKAGFEELLAIRQDSTLFRLRTAQDVIDRLKFHNTGPNQVPGVVAMSISGTEPTKYPGAQYKQVVVVINVGKAASAVAIPELKGRRLQLHRIQRTGSDAVVKASAYAPDTGSFTIPARTTAVFVQHAND</sequence>
<accession>A0A4P6L794</accession>
<dbReference type="CDD" id="cd02860">
    <property type="entry name" value="E_set_Pullulanase"/>
    <property type="match status" value="1"/>
</dbReference>
<dbReference type="CDD" id="cd11341">
    <property type="entry name" value="AmyAc_Pullulanase_LD-like"/>
    <property type="match status" value="1"/>
</dbReference>
<dbReference type="Pfam" id="PF02922">
    <property type="entry name" value="CBM_48"/>
    <property type="match status" value="1"/>
</dbReference>
<dbReference type="SUPFAM" id="SSF81296">
    <property type="entry name" value="E set domains"/>
    <property type="match status" value="2"/>
</dbReference>
<dbReference type="Pfam" id="PF03714">
    <property type="entry name" value="PUD"/>
    <property type="match status" value="1"/>
</dbReference>
<dbReference type="SUPFAM" id="SSF49452">
    <property type="entry name" value="Starch-binding domain-like"/>
    <property type="match status" value="1"/>
</dbReference>
<dbReference type="InterPro" id="IPR017853">
    <property type="entry name" value="GH"/>
</dbReference>
<protein>
    <recommendedName>
        <fullName evidence="6">pullulanase</fullName>
        <ecNumber evidence="6">3.2.1.41</ecNumber>
    </recommendedName>
    <alternativeName>
        <fullName evidence="7">Alpha-dextrin endo-1,6-alpha-glucosidase</fullName>
    </alternativeName>
    <alternativeName>
        <fullName evidence="8">Pullulan 6-glucanohydrolase</fullName>
    </alternativeName>
</protein>
<dbReference type="Gene3D" id="2.60.40.10">
    <property type="entry name" value="Immunoglobulins"/>
    <property type="match status" value="1"/>
</dbReference>
<dbReference type="SUPFAM" id="SSF51011">
    <property type="entry name" value="Glycosyl hydrolase domain"/>
    <property type="match status" value="1"/>
</dbReference>
<dbReference type="InterPro" id="IPR004193">
    <property type="entry name" value="Glyco_hydro_13_N"/>
</dbReference>
<dbReference type="Gene3D" id="2.60.40.1180">
    <property type="entry name" value="Golgi alpha-mannosidase II"/>
    <property type="match status" value="1"/>
</dbReference>
<keyword evidence="12" id="KW-1185">Reference proteome</keyword>
<dbReference type="InterPro" id="IPR013780">
    <property type="entry name" value="Glyco_hydro_b"/>
</dbReference>
<keyword evidence="2 9" id="KW-0732">Signal</keyword>
<dbReference type="AlphaFoldDB" id="A0A4P6L794"/>
<dbReference type="EC" id="3.2.1.41" evidence="6"/>
<dbReference type="KEGG" id="plue:EWM63_25425"/>
<proteinExistence type="inferred from homology"/>
<reference evidence="11 12" key="1">
    <citation type="submission" date="2019-02" db="EMBL/GenBank/DDBJ databases">
        <title>Draft Genome Sequences of Six Type Strains of the Genus Massilia.</title>
        <authorList>
            <person name="Miess H."/>
            <person name="Frediansyhah A."/>
            <person name="Gross H."/>
        </authorList>
    </citation>
    <scope>NUCLEOTIDE SEQUENCE [LARGE SCALE GENOMIC DNA]</scope>
    <source>
        <strain evidence="11 12">DSM 17473</strain>
    </source>
</reference>
<evidence type="ECO:0000256" key="7">
    <source>
        <dbReference type="ARBA" id="ARBA00029618"/>
    </source>
</evidence>
<evidence type="ECO:0000256" key="2">
    <source>
        <dbReference type="ARBA" id="ARBA00022729"/>
    </source>
</evidence>
<dbReference type="InterPro" id="IPR040671">
    <property type="entry name" value="Pullulanase_N2"/>
</dbReference>
<feature type="domain" description="Glycosyl hydrolase family 13 catalytic" evidence="10">
    <location>
        <begin position="525"/>
        <end position="880"/>
    </location>
</feature>
<dbReference type="InterPro" id="IPR006047">
    <property type="entry name" value="GH13_cat_dom"/>
</dbReference>
<evidence type="ECO:0000256" key="5">
    <source>
        <dbReference type="ARBA" id="ARBA00023965"/>
    </source>
</evidence>
<name>A0A4P6L794_9BURK</name>
<comment type="catalytic activity">
    <reaction evidence="5">
        <text>Hydrolysis of (1-&gt;6)-alpha-D-glucosidic linkages in pullulan, amylopectin and glycogen, and in the alpha- and beta-limit dextrins of amylopectin and glycogen.</text>
        <dbReference type="EC" id="3.2.1.41"/>
    </reaction>
</comment>
<comment type="similarity">
    <text evidence="1">Belongs to the glycosyl hydrolase 13 family.</text>
</comment>
<keyword evidence="3" id="KW-0378">Hydrolase</keyword>
<dbReference type="Proteomes" id="UP000290637">
    <property type="component" value="Chromosome"/>
</dbReference>
<dbReference type="SUPFAM" id="SSF51445">
    <property type="entry name" value="(Trans)glycosidases"/>
    <property type="match status" value="1"/>
</dbReference>
<evidence type="ECO:0000256" key="6">
    <source>
        <dbReference type="ARBA" id="ARBA00024062"/>
    </source>
</evidence>
<evidence type="ECO:0000259" key="10">
    <source>
        <dbReference type="SMART" id="SM00642"/>
    </source>
</evidence>
<dbReference type="CDD" id="cd10315">
    <property type="entry name" value="CBM41_pullulanase"/>
    <property type="match status" value="1"/>
</dbReference>
<keyword evidence="4" id="KW-0326">Glycosidase</keyword>
<dbReference type="Gene3D" id="2.60.40.1130">
    <property type="entry name" value="Rab geranylgeranyltransferase alpha-subunit, insert domain"/>
    <property type="match status" value="1"/>
</dbReference>
<dbReference type="Gene3D" id="2.60.40.1110">
    <property type="match status" value="1"/>
</dbReference>
<feature type="chain" id="PRO_5020803407" description="pullulanase" evidence="9">
    <location>
        <begin position="23"/>
        <end position="1049"/>
    </location>
</feature>
<dbReference type="GO" id="GO:0030246">
    <property type="term" value="F:carbohydrate binding"/>
    <property type="evidence" value="ECO:0007669"/>
    <property type="project" value="InterPro"/>
</dbReference>
<feature type="signal peptide" evidence="9">
    <location>
        <begin position="1"/>
        <end position="22"/>
    </location>
</feature>
<dbReference type="InterPro" id="IPR024561">
    <property type="entry name" value="Pullul_strch_C"/>
</dbReference>
<organism evidence="11 12">
    <name type="scientific">Pseudoduganella lutea</name>
    <dbReference type="NCBI Taxonomy" id="321985"/>
    <lineage>
        <taxon>Bacteria</taxon>
        <taxon>Pseudomonadati</taxon>
        <taxon>Pseudomonadota</taxon>
        <taxon>Betaproteobacteria</taxon>
        <taxon>Burkholderiales</taxon>
        <taxon>Oxalobacteraceae</taxon>
        <taxon>Telluria group</taxon>
        <taxon>Pseudoduganella</taxon>
    </lineage>
</organism>
<evidence type="ECO:0000256" key="9">
    <source>
        <dbReference type="SAM" id="SignalP"/>
    </source>
</evidence>
<evidence type="ECO:0000256" key="8">
    <source>
        <dbReference type="ARBA" id="ARBA00031076"/>
    </source>
</evidence>
<evidence type="ECO:0000256" key="1">
    <source>
        <dbReference type="ARBA" id="ARBA00008061"/>
    </source>
</evidence>
<evidence type="ECO:0000313" key="12">
    <source>
        <dbReference type="Proteomes" id="UP000290637"/>
    </source>
</evidence>
<evidence type="ECO:0000256" key="3">
    <source>
        <dbReference type="ARBA" id="ARBA00022801"/>
    </source>
</evidence>
<dbReference type="EMBL" id="CP035913">
    <property type="protein sequence ID" value="QBE67507.1"/>
    <property type="molecule type" value="Genomic_DNA"/>
</dbReference>
<dbReference type="InterPro" id="IPR013783">
    <property type="entry name" value="Ig-like_fold"/>
</dbReference>
<dbReference type="InterPro" id="IPR014756">
    <property type="entry name" value="Ig_E-set"/>
</dbReference>
<dbReference type="InterPro" id="IPR013784">
    <property type="entry name" value="Carb-bd-like_fold"/>
</dbReference>
<dbReference type="GO" id="GO:0005975">
    <property type="term" value="P:carbohydrate metabolic process"/>
    <property type="evidence" value="ECO:0007669"/>
    <property type="project" value="InterPro"/>
</dbReference>